<accession>A0A9W6YTW9</accession>
<feature type="region of interest" description="Disordered" evidence="1">
    <location>
        <begin position="428"/>
        <end position="528"/>
    </location>
</feature>
<feature type="compositionally biased region" description="Polar residues" evidence="1">
    <location>
        <begin position="458"/>
        <end position="473"/>
    </location>
</feature>
<name>A0A9W6YTW9_AMBMO</name>
<feature type="region of interest" description="Disordered" evidence="1">
    <location>
        <begin position="597"/>
        <end position="699"/>
    </location>
</feature>
<dbReference type="EMBL" id="BSXU01000935">
    <property type="protein sequence ID" value="GMG22156.1"/>
    <property type="molecule type" value="Genomic_DNA"/>
</dbReference>
<feature type="compositionally biased region" description="Basic and acidic residues" evidence="1">
    <location>
        <begin position="10"/>
        <end position="23"/>
    </location>
</feature>
<feature type="region of interest" description="Disordered" evidence="1">
    <location>
        <begin position="855"/>
        <end position="906"/>
    </location>
</feature>
<feature type="compositionally biased region" description="Low complexity" evidence="1">
    <location>
        <begin position="638"/>
        <end position="651"/>
    </location>
</feature>
<gene>
    <name evidence="2" type="ORF">Amon01_000253400</name>
</gene>
<feature type="compositionally biased region" description="Basic and acidic residues" evidence="1">
    <location>
        <begin position="428"/>
        <end position="450"/>
    </location>
</feature>
<feature type="region of interest" description="Disordered" evidence="1">
    <location>
        <begin position="83"/>
        <end position="103"/>
    </location>
</feature>
<organism evidence="2 3">
    <name type="scientific">Ambrosiozyma monospora</name>
    <name type="common">Yeast</name>
    <name type="synonym">Endomycopsis monosporus</name>
    <dbReference type="NCBI Taxonomy" id="43982"/>
    <lineage>
        <taxon>Eukaryota</taxon>
        <taxon>Fungi</taxon>
        <taxon>Dikarya</taxon>
        <taxon>Ascomycota</taxon>
        <taxon>Saccharomycotina</taxon>
        <taxon>Pichiomycetes</taxon>
        <taxon>Pichiales</taxon>
        <taxon>Pichiaceae</taxon>
        <taxon>Ambrosiozyma</taxon>
    </lineage>
</organism>
<feature type="compositionally biased region" description="Acidic residues" evidence="1">
    <location>
        <begin position="1005"/>
        <end position="1048"/>
    </location>
</feature>
<reference evidence="2" key="1">
    <citation type="submission" date="2023-04" db="EMBL/GenBank/DDBJ databases">
        <title>Ambrosiozyma monospora NBRC 1965.</title>
        <authorList>
            <person name="Ichikawa N."/>
            <person name="Sato H."/>
            <person name="Tonouchi N."/>
        </authorList>
    </citation>
    <scope>NUCLEOTIDE SEQUENCE</scope>
    <source>
        <strain evidence="2">NBRC 1965</strain>
    </source>
</reference>
<proteinExistence type="predicted"/>
<feature type="region of interest" description="Disordered" evidence="1">
    <location>
        <begin position="987"/>
        <end position="1048"/>
    </location>
</feature>
<evidence type="ECO:0000313" key="2">
    <source>
        <dbReference type="EMBL" id="GMG22156.1"/>
    </source>
</evidence>
<feature type="region of interest" description="Disordered" evidence="1">
    <location>
        <begin position="1"/>
        <end position="57"/>
    </location>
</feature>
<feature type="compositionally biased region" description="Polar residues" evidence="1">
    <location>
        <begin position="281"/>
        <end position="298"/>
    </location>
</feature>
<comment type="caution">
    <text evidence="2">The sequence shown here is derived from an EMBL/GenBank/DDBJ whole genome shotgun (WGS) entry which is preliminary data.</text>
</comment>
<feature type="region of interest" description="Disordered" evidence="1">
    <location>
        <begin position="720"/>
        <end position="756"/>
    </location>
</feature>
<feature type="compositionally biased region" description="Low complexity" evidence="1">
    <location>
        <begin position="1217"/>
        <end position="1228"/>
    </location>
</feature>
<feature type="compositionally biased region" description="Polar residues" evidence="1">
    <location>
        <begin position="1235"/>
        <end position="1245"/>
    </location>
</feature>
<feature type="compositionally biased region" description="Basic and acidic residues" evidence="1">
    <location>
        <begin position="722"/>
        <end position="742"/>
    </location>
</feature>
<feature type="compositionally biased region" description="Polar residues" evidence="1">
    <location>
        <begin position="41"/>
        <end position="51"/>
    </location>
</feature>
<evidence type="ECO:0000313" key="3">
    <source>
        <dbReference type="Proteomes" id="UP001165063"/>
    </source>
</evidence>
<protein>
    <submittedName>
        <fullName evidence="2">Unnamed protein product</fullName>
    </submittedName>
</protein>
<sequence length="1314" mass="143893">MPVPTSTTVKHRDQQQQQNKDKGLPPLPSPKPNLKMHDTSSIHSTLTTGSNPRRRANTMDSSLKTLSQPPNNLFLQHSGSRMSLSSFASSNPSSYRPLDHHQSPTATTTSYYMVNGVPLPTMIMFPPKISKKASSSGNFPILQPRDSASVFSVASTTKAPPSTAPALLNGKHYENRDSNKWKRTTIGVFPPAVSASSDTLPDNVTLDKSKPVISTVSIPPIKGPPAFKATESKSKVSLINTSLPTSKNSNYSLDIDIPEVTLRPQKPNAETNKWKRATVGSFPTSVNPPQSSGNLSSNFADERTLDFKATHSKRNSVAFGDLPTFSTRNKSDNAFVSSRLVNSEYPSVKKSPLKKSPPCINLALPGIAKSPKKGKPIVSTFKAKKLDPEDEQFDFLADVSDGLDDDEPGLAERFKNLPMLPSLEVSRKLKEEQLLHESTPKPEEEPKPTDEAMGSPIATFSINSPSSANITNHESSDDMYSFSMNVSEAEPEPVEPVRLPVPNTDEIDNMTQGNEADPLVETNGDSNKSNFELKSFKRGTLDGNLQAQLEAILRETQTKKKSPKKTVIDENRKKIEGLTNLPLFATPLDNTKVLAGPAAYPSNLDDSPKPINAATVEQNETRTPVGPVVNVFIDDSNDASSPSSFSPSPNSQLKAKDTKYLFPTSPQKGRQLSPLFEIESIDEPDVPTKGGDDSTDGMDNRFIIKNRKPKTQLVVQKHKHSDIHAIHTDDNTRNKDDQEQQKHQQQSVFHPPMVISPNKVYPNPNTSELETSPALVQPFPRGSFRPFGQNHHPYAPSNISCNHQVPVSLNQRPFNSQSPGMESNRELSSVPVTNVFDKSLAPLPPIPGQITLQHEQQLHGHAPKKSIASNESEKTRDLNSGPGSLLHEDIQSSSSSSRSSSEDLERALQSVSTIMFPNIPDFIGEIGKNTNMDEEEVSLMGDASVMSVAVTDRERRNFSYEVDCESVSPASKGFSFVSSFKARDREDSSNRLRAAASPVGKPIDEQDDNDDEWVDVDGDEEDEVLDVEGEDEKPDIVEDEGNDTEEIVDLGLGIRKIRGSSRKQSSAAPEPLPSKVSMQLRKLSFDGSDVSNSRKGSYSADMGLGMRRAFSFSGVSSNSSSRHVSYSNIPSPQEHNNNIVQQPRQISIAKVLESRKVSTGAFSVKSRQMSNYSIASETNPYMFMDVIYDDYIKQRQASMASAYSYMPRSASSNTLPQSSSQFELSQQSAPPLPLTATTNSQSAFGNPQIPVPQERFFSNSSTSGILKNFIPGHHKAQSVSVAEPIFSQKYHDTSILDVYNEDESFADGPAIGTQ</sequence>
<feature type="compositionally biased region" description="Low complexity" evidence="1">
    <location>
        <begin position="83"/>
        <end position="94"/>
    </location>
</feature>
<dbReference type="Proteomes" id="UP001165063">
    <property type="component" value="Unassembled WGS sequence"/>
</dbReference>
<evidence type="ECO:0000256" key="1">
    <source>
        <dbReference type="SAM" id="MobiDB-lite"/>
    </source>
</evidence>
<feature type="region of interest" description="Disordered" evidence="1">
    <location>
        <begin position="1214"/>
        <end position="1255"/>
    </location>
</feature>
<feature type="region of interest" description="Disordered" evidence="1">
    <location>
        <begin position="279"/>
        <end position="298"/>
    </location>
</feature>
<keyword evidence="3" id="KW-1185">Reference proteome</keyword>